<reference evidence="1" key="2">
    <citation type="submission" date="2021-02" db="EMBL/GenBank/DDBJ databases">
        <authorList>
            <person name="Kimball J.A."/>
            <person name="Haas M.W."/>
            <person name="Macchietto M."/>
            <person name="Kono T."/>
            <person name="Duquette J."/>
            <person name="Shao M."/>
        </authorList>
    </citation>
    <scope>NUCLEOTIDE SEQUENCE</scope>
    <source>
        <tissue evidence="1">Fresh leaf tissue</tissue>
    </source>
</reference>
<dbReference type="AlphaFoldDB" id="A0A8J5RVU7"/>
<reference evidence="1" key="1">
    <citation type="journal article" date="2021" name="bioRxiv">
        <title>Whole Genome Assembly and Annotation of Northern Wild Rice, Zizania palustris L., Supports a Whole Genome Duplication in the Zizania Genus.</title>
        <authorList>
            <person name="Haas M."/>
            <person name="Kono T."/>
            <person name="Macchietto M."/>
            <person name="Millas R."/>
            <person name="McGilp L."/>
            <person name="Shao M."/>
            <person name="Duquette J."/>
            <person name="Hirsch C.N."/>
            <person name="Kimball J."/>
        </authorList>
    </citation>
    <scope>NUCLEOTIDE SEQUENCE</scope>
    <source>
        <tissue evidence="1">Fresh leaf tissue</tissue>
    </source>
</reference>
<gene>
    <name evidence="1" type="ORF">GUJ93_ZPchr0001g31307</name>
</gene>
<evidence type="ECO:0000313" key="2">
    <source>
        <dbReference type="Proteomes" id="UP000729402"/>
    </source>
</evidence>
<sequence>MRFQFIVMNKHNTGGTAVGTGLNTKKGGPRRGLGELVLPENEPGSSIMPSSNLWLDVMNRKIEVHEGIINLLQQKNSGGWRCRKKMNLRARVAAPVLARILRRGEGCRPPLEPTWLGW</sequence>
<dbReference type="EMBL" id="JAAALK010000288">
    <property type="protein sequence ID" value="KAG8052268.1"/>
    <property type="molecule type" value="Genomic_DNA"/>
</dbReference>
<organism evidence="1 2">
    <name type="scientific">Zizania palustris</name>
    <name type="common">Northern wild rice</name>
    <dbReference type="NCBI Taxonomy" id="103762"/>
    <lineage>
        <taxon>Eukaryota</taxon>
        <taxon>Viridiplantae</taxon>
        <taxon>Streptophyta</taxon>
        <taxon>Embryophyta</taxon>
        <taxon>Tracheophyta</taxon>
        <taxon>Spermatophyta</taxon>
        <taxon>Magnoliopsida</taxon>
        <taxon>Liliopsida</taxon>
        <taxon>Poales</taxon>
        <taxon>Poaceae</taxon>
        <taxon>BOP clade</taxon>
        <taxon>Oryzoideae</taxon>
        <taxon>Oryzeae</taxon>
        <taxon>Zizaniinae</taxon>
        <taxon>Zizania</taxon>
    </lineage>
</organism>
<name>A0A8J5RVU7_ZIZPA</name>
<comment type="caution">
    <text evidence="1">The sequence shown here is derived from an EMBL/GenBank/DDBJ whole genome shotgun (WGS) entry which is preliminary data.</text>
</comment>
<evidence type="ECO:0000313" key="1">
    <source>
        <dbReference type="EMBL" id="KAG8052268.1"/>
    </source>
</evidence>
<dbReference type="Proteomes" id="UP000729402">
    <property type="component" value="Unassembled WGS sequence"/>
</dbReference>
<keyword evidence="2" id="KW-1185">Reference proteome</keyword>
<proteinExistence type="predicted"/>
<protein>
    <submittedName>
        <fullName evidence="1">Uncharacterized protein</fullName>
    </submittedName>
</protein>
<accession>A0A8J5RVU7</accession>